<dbReference type="KEGG" id="cbot:ATE48_10325"/>
<keyword evidence="1" id="KW-1133">Transmembrane helix</keyword>
<feature type="transmembrane region" description="Helical" evidence="1">
    <location>
        <begin position="186"/>
        <end position="208"/>
    </location>
</feature>
<feature type="transmembrane region" description="Helical" evidence="1">
    <location>
        <begin position="82"/>
        <end position="102"/>
    </location>
</feature>
<dbReference type="OrthoDB" id="9770600at2"/>
<organism evidence="2 3">
    <name type="scientific">Candidatus Viadribacter manganicus</name>
    <dbReference type="NCBI Taxonomy" id="1759059"/>
    <lineage>
        <taxon>Bacteria</taxon>
        <taxon>Pseudomonadati</taxon>
        <taxon>Pseudomonadota</taxon>
        <taxon>Alphaproteobacteria</taxon>
        <taxon>Hyphomonadales</taxon>
        <taxon>Hyphomonadaceae</taxon>
        <taxon>Candidatus Viadribacter</taxon>
    </lineage>
</organism>
<gene>
    <name evidence="2" type="ORF">ATE48_10325</name>
</gene>
<feature type="transmembrane region" description="Helical" evidence="1">
    <location>
        <begin position="114"/>
        <end position="142"/>
    </location>
</feature>
<dbReference type="Proteomes" id="UP000092498">
    <property type="component" value="Chromosome"/>
</dbReference>
<name>A0A1B1AIA0_9PROT</name>
<keyword evidence="1" id="KW-0472">Membrane</keyword>
<feature type="transmembrane region" description="Helical" evidence="1">
    <location>
        <begin position="319"/>
        <end position="339"/>
    </location>
</feature>
<dbReference type="AlphaFoldDB" id="A0A1B1AIA0"/>
<proteinExistence type="predicted"/>
<evidence type="ECO:0000313" key="3">
    <source>
        <dbReference type="Proteomes" id="UP000092498"/>
    </source>
</evidence>
<reference evidence="2 3" key="1">
    <citation type="submission" date="2015-11" db="EMBL/GenBank/DDBJ databases">
        <title>Whole-Genome Sequence of Candidatus Oderbacter manganicum from the National Park Lower Oder Valley, Germany.</title>
        <authorList>
            <person name="Braun B."/>
            <person name="Liere K."/>
            <person name="Szewzyk U."/>
        </authorList>
    </citation>
    <scope>NUCLEOTIDE SEQUENCE [LARGE SCALE GENOMIC DNA]</scope>
    <source>
        <strain evidence="2 3">OTSz_A_272</strain>
    </source>
</reference>
<feature type="transmembrane region" description="Helical" evidence="1">
    <location>
        <begin position="294"/>
        <end position="314"/>
    </location>
</feature>
<sequence>MAERGALEAAAAAGVINAEQVGPLHDFLASRAAGVSATPSGEEDLRFLRNFHDVFLATGIALLAIGLAIGVSVYVATSGVDSPQAGAITTGALFAGCGAVMWSLGEVFARRRRLFLPAIAIVISLTVFTVMAVALLYAGVLVGRGFDGTGLDMSTMPPELRMGIWVATAFAFLAPLAFYARFRLPFSLGFAGGGIALFVIVAALTANFELTMQYLAPLELGLGLLLFLAGVAFDARDPARTTRYSDNGFWLHFAAAPFILNGAFGLIGQMFGEQAGFSSSGALVASAAEGGNNAIAHAGITLAVVLLLGIVSLLINRRVLIVSTLITTGVAIGILMNAVGMGAGALAASTLIVLGAFVLILGASWHSARRALLGWVKPDGAWARIFPPEASPAT</sequence>
<keyword evidence="1" id="KW-0812">Transmembrane</keyword>
<dbReference type="STRING" id="1759059.ATE48_10325"/>
<dbReference type="InParanoid" id="A0A1B1AIA0"/>
<keyword evidence="3" id="KW-1185">Reference proteome</keyword>
<protein>
    <recommendedName>
        <fullName evidence="4">DUF2157 domain-containing protein</fullName>
    </recommendedName>
</protein>
<evidence type="ECO:0000313" key="2">
    <source>
        <dbReference type="EMBL" id="ANP46282.1"/>
    </source>
</evidence>
<feature type="transmembrane region" description="Helical" evidence="1">
    <location>
        <begin position="162"/>
        <end position="179"/>
    </location>
</feature>
<feature type="transmembrane region" description="Helical" evidence="1">
    <location>
        <begin position="345"/>
        <end position="365"/>
    </location>
</feature>
<dbReference type="RefSeq" id="WP_066771035.1">
    <property type="nucleotide sequence ID" value="NZ_CP013244.1"/>
</dbReference>
<feature type="transmembrane region" description="Helical" evidence="1">
    <location>
        <begin position="214"/>
        <end position="235"/>
    </location>
</feature>
<accession>A0A1B1AIA0</accession>
<feature type="transmembrane region" description="Helical" evidence="1">
    <location>
        <begin position="54"/>
        <end position="76"/>
    </location>
</feature>
<feature type="transmembrane region" description="Helical" evidence="1">
    <location>
        <begin position="247"/>
        <end position="271"/>
    </location>
</feature>
<evidence type="ECO:0008006" key="4">
    <source>
        <dbReference type="Google" id="ProtNLM"/>
    </source>
</evidence>
<evidence type="ECO:0000256" key="1">
    <source>
        <dbReference type="SAM" id="Phobius"/>
    </source>
</evidence>
<dbReference type="EMBL" id="CP013244">
    <property type="protein sequence ID" value="ANP46282.1"/>
    <property type="molecule type" value="Genomic_DNA"/>
</dbReference>